<feature type="compositionally biased region" description="Basic and acidic residues" evidence="1">
    <location>
        <begin position="203"/>
        <end position="214"/>
    </location>
</feature>
<feature type="compositionally biased region" description="Basic and acidic residues" evidence="1">
    <location>
        <begin position="92"/>
        <end position="106"/>
    </location>
</feature>
<feature type="region of interest" description="Disordered" evidence="1">
    <location>
        <begin position="407"/>
        <end position="455"/>
    </location>
</feature>
<dbReference type="EMBL" id="BKCJ010009762">
    <property type="protein sequence ID" value="GEU88490.1"/>
    <property type="molecule type" value="Genomic_DNA"/>
</dbReference>
<organism evidence="2">
    <name type="scientific">Tanacetum cinerariifolium</name>
    <name type="common">Dalmatian daisy</name>
    <name type="synonym">Chrysanthemum cinerariifolium</name>
    <dbReference type="NCBI Taxonomy" id="118510"/>
    <lineage>
        <taxon>Eukaryota</taxon>
        <taxon>Viridiplantae</taxon>
        <taxon>Streptophyta</taxon>
        <taxon>Embryophyta</taxon>
        <taxon>Tracheophyta</taxon>
        <taxon>Spermatophyta</taxon>
        <taxon>Magnoliopsida</taxon>
        <taxon>eudicotyledons</taxon>
        <taxon>Gunneridae</taxon>
        <taxon>Pentapetalae</taxon>
        <taxon>asterids</taxon>
        <taxon>campanulids</taxon>
        <taxon>Asterales</taxon>
        <taxon>Asteraceae</taxon>
        <taxon>Asteroideae</taxon>
        <taxon>Anthemideae</taxon>
        <taxon>Anthemidinae</taxon>
        <taxon>Tanacetum</taxon>
    </lineage>
</organism>
<feature type="compositionally biased region" description="Acidic residues" evidence="1">
    <location>
        <begin position="215"/>
        <end position="230"/>
    </location>
</feature>
<feature type="compositionally biased region" description="Polar residues" evidence="1">
    <location>
        <begin position="62"/>
        <end position="76"/>
    </location>
</feature>
<feature type="region of interest" description="Disordered" evidence="1">
    <location>
        <begin position="18"/>
        <end position="232"/>
    </location>
</feature>
<accession>A0A6L2NQV5</accession>
<gene>
    <name evidence="2" type="ORF">Tci_060468</name>
</gene>
<feature type="compositionally biased region" description="Acidic residues" evidence="1">
    <location>
        <begin position="155"/>
        <end position="170"/>
    </location>
</feature>
<feature type="compositionally biased region" description="Acidic residues" evidence="1">
    <location>
        <begin position="185"/>
        <end position="199"/>
    </location>
</feature>
<feature type="compositionally biased region" description="Polar residues" evidence="1">
    <location>
        <begin position="432"/>
        <end position="450"/>
    </location>
</feature>
<sequence length="787" mass="90978">MLEFEAYKTYYAYASREKTPKSKYVRKKADSDTSPKKKPNQATKAEQIKLATKRSKKYFHMSHTSGSSDGVDTQSKVPDEQQQKVSSTNEEAGVRPEVPDVPKNDSESDEESWTFSQDADDADEETGVNDDSKETEYDNDGDDLTHPNFSTYKADDEEEEEEKADDEEVSSDQRVSITPEYKLNDEEEEEEKADDEEVSSDQRLSKEEENKKGDDEDMEGEQEQDKEDDMYRDVNINPERSDVEMTNAQANQDTEDTHFPSLLRQLLLIQQLPNHLSPTFNLYNKHRFHNNNNYSNNNFPDIPNFASLFQFDQQVSALETKMSEFKQTKQFVEAVSSISGIVDNYLTSKMKEAVDVVVHLQTNKLKEEAQAENQEFLNQVDSTMKTIIKEQVQAQVSTIMPKIEKEVEMIKTRRSGQEVESSKEPTHKESKSTSSLKGASRSQPKSSGKSTYVEEHGQKVDDLEVHSHQEFNTGDDDVILVQETLEDASQWNPPSSPTLDRMCKSVVELKYHLEDVFKATNDRLDWHNPKGKPYAHDLNKPLLLIPNERGRQVIPLDHFINNDLENLKGGSSSKKYTTSITKTKAVDYGQEDKRFYGYASNMESSYDVYSRHKIIAVTSLKIMEWYEERYALNVALRMSTRRIVIQERMEDLQLGVKSYQKKINLTNPDTYRLDLSRMTPYTTYFDIQGIIYEDKMNRNHLMRTDELHKFNDGTLNHVRTALNDIATGIEMDSFPKRKWIKQDKQRARVMINEINKKLMDKRLMRNLVKFVGGRPYGGDLWLLERTI</sequence>
<comment type="caution">
    <text evidence="2">The sequence shown here is derived from an EMBL/GenBank/DDBJ whole genome shotgun (WGS) entry which is preliminary data.</text>
</comment>
<reference evidence="2" key="1">
    <citation type="journal article" date="2019" name="Sci. Rep.">
        <title>Draft genome of Tanacetum cinerariifolium, the natural source of mosquito coil.</title>
        <authorList>
            <person name="Yamashiro T."/>
            <person name="Shiraishi A."/>
            <person name="Satake H."/>
            <person name="Nakayama K."/>
        </authorList>
    </citation>
    <scope>NUCLEOTIDE SEQUENCE</scope>
</reference>
<feature type="compositionally biased region" description="Basic residues" evidence="1">
    <location>
        <begin position="51"/>
        <end position="60"/>
    </location>
</feature>
<feature type="compositionally biased region" description="Basic and acidic residues" evidence="1">
    <location>
        <begin position="407"/>
        <end position="431"/>
    </location>
</feature>
<name>A0A6L2NQV5_TANCI</name>
<proteinExistence type="predicted"/>
<feature type="compositionally biased region" description="Acidic residues" evidence="1">
    <location>
        <begin position="107"/>
        <end position="128"/>
    </location>
</feature>
<evidence type="ECO:0000256" key="1">
    <source>
        <dbReference type="SAM" id="MobiDB-lite"/>
    </source>
</evidence>
<evidence type="ECO:0000313" key="2">
    <source>
        <dbReference type="EMBL" id="GEU88490.1"/>
    </source>
</evidence>
<protein>
    <submittedName>
        <fullName evidence="2">Uncharacterized protein</fullName>
    </submittedName>
</protein>
<dbReference type="AlphaFoldDB" id="A0A6L2NQV5"/>